<name>A0A9N9FK97_FUNMO</name>
<evidence type="ECO:0000256" key="6">
    <source>
        <dbReference type="SAM" id="Phobius"/>
    </source>
</evidence>
<dbReference type="EMBL" id="CAJVPP010001173">
    <property type="protein sequence ID" value="CAG8538953.1"/>
    <property type="molecule type" value="Genomic_DNA"/>
</dbReference>
<sequence>MTLSWRRTDTSTKHSKHLFVLSIVLFSLQPLVIAEESSKLRAETASPNAVATFVIFGSLFALGVIVLCTCINRRLKVDKNRIPDVYDPEIARAEASLVETLNEAARQNYERARLFQDAYPPDSIPTDITLSQFLSIQEKGVSAWEFEPDLQHTSCFVECRTEIAFYDGECCVQTNLPLPKQQEVYYWEAKMYDKPQNTTVTVGLATKPYPLFRLPGWNRQSVAYFSDSGFKYYNSPFNGKTYGPQFQQGDVVGVGYRPRTGTVFFTRNGKKLDDAFTGMKMNLFPTVGANGPCCVHVNFGQLGFVFIEANVKKWGLAPTMGTLAPPPAYGSERGSILLESSSRGRPSEDISRLQYNVNSGIMTGVPPEAGLDISLSDITVPPPSYSSVDRYYERQSFMSESSETYLLAGEQSDSRRNSYESTSRDQQRRD</sequence>
<dbReference type="Proteomes" id="UP000789375">
    <property type="component" value="Unassembled WGS sequence"/>
</dbReference>
<comment type="subcellular location">
    <subcellularLocation>
        <location evidence="1">Membrane</location>
        <topology evidence="1">Single-pass membrane protein</topology>
    </subcellularLocation>
</comment>
<organism evidence="9 10">
    <name type="scientific">Funneliformis mosseae</name>
    <name type="common">Endomycorrhizal fungus</name>
    <name type="synonym">Glomus mosseae</name>
    <dbReference type="NCBI Taxonomy" id="27381"/>
    <lineage>
        <taxon>Eukaryota</taxon>
        <taxon>Fungi</taxon>
        <taxon>Fungi incertae sedis</taxon>
        <taxon>Mucoromycota</taxon>
        <taxon>Glomeromycotina</taxon>
        <taxon>Glomeromycetes</taxon>
        <taxon>Glomerales</taxon>
        <taxon>Glomeraceae</taxon>
        <taxon>Funneliformis</taxon>
    </lineage>
</organism>
<dbReference type="Gene3D" id="2.60.120.920">
    <property type="match status" value="1"/>
</dbReference>
<reference evidence="9" key="1">
    <citation type="submission" date="2021-06" db="EMBL/GenBank/DDBJ databases">
        <authorList>
            <person name="Kallberg Y."/>
            <person name="Tangrot J."/>
            <person name="Rosling A."/>
        </authorList>
    </citation>
    <scope>NUCLEOTIDE SEQUENCE</scope>
    <source>
        <strain evidence="9">87-6 pot B 2015</strain>
    </source>
</reference>
<dbReference type="InterPro" id="IPR003877">
    <property type="entry name" value="SPRY_dom"/>
</dbReference>
<keyword evidence="2 6" id="KW-0812">Transmembrane</keyword>
<protein>
    <submittedName>
        <fullName evidence="9">3584_t:CDS:1</fullName>
    </submittedName>
</protein>
<dbReference type="GO" id="GO:0016020">
    <property type="term" value="C:membrane"/>
    <property type="evidence" value="ECO:0007669"/>
    <property type="project" value="UniProtKB-SubCell"/>
</dbReference>
<dbReference type="InterPro" id="IPR013320">
    <property type="entry name" value="ConA-like_dom_sf"/>
</dbReference>
<evidence type="ECO:0000256" key="1">
    <source>
        <dbReference type="ARBA" id="ARBA00004167"/>
    </source>
</evidence>
<feature type="chain" id="PRO_5040421633" evidence="7">
    <location>
        <begin position="35"/>
        <end position="430"/>
    </location>
</feature>
<evidence type="ECO:0000256" key="4">
    <source>
        <dbReference type="ARBA" id="ARBA00023136"/>
    </source>
</evidence>
<evidence type="ECO:0000259" key="8">
    <source>
        <dbReference type="PROSITE" id="PS50188"/>
    </source>
</evidence>
<gene>
    <name evidence="9" type="ORF">FMOSSE_LOCUS5883</name>
</gene>
<evidence type="ECO:0000313" key="9">
    <source>
        <dbReference type="EMBL" id="CAG8538953.1"/>
    </source>
</evidence>
<dbReference type="PANTHER" id="PTHR12864">
    <property type="entry name" value="RAN BINDING PROTEIN 9-RELATED"/>
    <property type="match status" value="1"/>
</dbReference>
<keyword evidence="4 6" id="KW-0472">Membrane</keyword>
<dbReference type="InterPro" id="IPR043136">
    <property type="entry name" value="B30.2/SPRY_sf"/>
</dbReference>
<feature type="compositionally biased region" description="Basic and acidic residues" evidence="5">
    <location>
        <begin position="412"/>
        <end position="430"/>
    </location>
</feature>
<evidence type="ECO:0000256" key="3">
    <source>
        <dbReference type="ARBA" id="ARBA00022989"/>
    </source>
</evidence>
<keyword evidence="3 6" id="KW-1133">Transmembrane helix</keyword>
<dbReference type="SMART" id="SM00449">
    <property type="entry name" value="SPRY"/>
    <property type="match status" value="1"/>
</dbReference>
<dbReference type="AlphaFoldDB" id="A0A9N9FK97"/>
<keyword evidence="10" id="KW-1185">Reference proteome</keyword>
<feature type="region of interest" description="Disordered" evidence="5">
    <location>
        <begin position="405"/>
        <end position="430"/>
    </location>
</feature>
<dbReference type="Pfam" id="PF00622">
    <property type="entry name" value="SPRY"/>
    <property type="match status" value="1"/>
</dbReference>
<keyword evidence="7" id="KW-0732">Signal</keyword>
<dbReference type="SUPFAM" id="SSF49899">
    <property type="entry name" value="Concanavalin A-like lectins/glucanases"/>
    <property type="match status" value="1"/>
</dbReference>
<feature type="domain" description="B30.2/SPRY" evidence="8">
    <location>
        <begin position="97"/>
        <end position="304"/>
    </location>
</feature>
<evidence type="ECO:0000256" key="7">
    <source>
        <dbReference type="SAM" id="SignalP"/>
    </source>
</evidence>
<proteinExistence type="predicted"/>
<dbReference type="InterPro" id="IPR001870">
    <property type="entry name" value="B30.2/SPRY"/>
</dbReference>
<dbReference type="CDD" id="cd12910">
    <property type="entry name" value="SPRY_SSH4_like"/>
    <property type="match status" value="1"/>
</dbReference>
<evidence type="ECO:0000313" key="10">
    <source>
        <dbReference type="Proteomes" id="UP000789375"/>
    </source>
</evidence>
<comment type="caution">
    <text evidence="9">The sequence shown here is derived from an EMBL/GenBank/DDBJ whole genome shotgun (WGS) entry which is preliminary data.</text>
</comment>
<evidence type="ECO:0000256" key="5">
    <source>
        <dbReference type="SAM" id="MobiDB-lite"/>
    </source>
</evidence>
<dbReference type="PROSITE" id="PS50188">
    <property type="entry name" value="B302_SPRY"/>
    <property type="match status" value="1"/>
</dbReference>
<feature type="signal peptide" evidence="7">
    <location>
        <begin position="1"/>
        <end position="34"/>
    </location>
</feature>
<dbReference type="InterPro" id="IPR050618">
    <property type="entry name" value="Ubq-SigPath_Reg"/>
</dbReference>
<feature type="transmembrane region" description="Helical" evidence="6">
    <location>
        <begin position="50"/>
        <end position="71"/>
    </location>
</feature>
<dbReference type="InterPro" id="IPR035780">
    <property type="entry name" value="SPRY_Ssh4-like"/>
</dbReference>
<evidence type="ECO:0000256" key="2">
    <source>
        <dbReference type="ARBA" id="ARBA00022692"/>
    </source>
</evidence>
<accession>A0A9N9FK97</accession>